<evidence type="ECO:0000256" key="1">
    <source>
        <dbReference type="ARBA" id="ARBA00022527"/>
    </source>
</evidence>
<dbReference type="PANTHER" id="PTHR24345">
    <property type="entry name" value="SERINE/THREONINE-PROTEIN KINASE PLK"/>
    <property type="match status" value="1"/>
</dbReference>
<dbReference type="InterPro" id="IPR008271">
    <property type="entry name" value="Ser/Thr_kinase_AS"/>
</dbReference>
<dbReference type="PROSITE" id="PS50011">
    <property type="entry name" value="PROTEIN_KINASE_DOM"/>
    <property type="match status" value="1"/>
</dbReference>
<dbReference type="GO" id="GO:0005524">
    <property type="term" value="F:ATP binding"/>
    <property type="evidence" value="ECO:0007669"/>
    <property type="project" value="UniProtKB-UniRule"/>
</dbReference>
<name>I7AQD2_ENCRO</name>
<evidence type="ECO:0000259" key="7">
    <source>
        <dbReference type="PROSITE" id="PS50011"/>
    </source>
</evidence>
<reference evidence="8 9" key="1">
    <citation type="journal article" date="2012" name="Proc. Natl. Acad. Sci. U.S.A.">
        <title>Gain and loss of multiple functionally related, horizontally transferred genes in the reduced genomes of two microsporidian parasites.</title>
        <authorList>
            <person name="Pombert J.-F."/>
            <person name="Selman M."/>
            <person name="Burki F."/>
            <person name="Bardell F.T."/>
            <person name="Farinelli L."/>
            <person name="Solter L.F."/>
            <person name="Whitman D.W."/>
            <person name="Weiss L.M."/>
            <person name="Corradi N."/>
            <person name="Keeling P.J."/>
        </authorList>
    </citation>
    <scope>NUCLEOTIDE SEQUENCE [LARGE SCALE GENOMIC DNA]</scope>
    <source>
        <strain evidence="8 9">SJ-2008</strain>
    </source>
</reference>
<dbReference type="Pfam" id="PF00069">
    <property type="entry name" value="Pkinase"/>
    <property type="match status" value="1"/>
</dbReference>
<organism evidence="8 9">
    <name type="scientific">Encephalitozoon romaleae (strain SJ-2008)</name>
    <name type="common">Microsporidian parasite</name>
    <dbReference type="NCBI Taxonomy" id="1178016"/>
    <lineage>
        <taxon>Eukaryota</taxon>
        <taxon>Fungi</taxon>
        <taxon>Fungi incertae sedis</taxon>
        <taxon>Microsporidia</taxon>
        <taxon>Unikaryonidae</taxon>
        <taxon>Encephalitozoon</taxon>
    </lineage>
</organism>
<feature type="domain" description="Protein kinase" evidence="7">
    <location>
        <begin position="4"/>
        <end position="230"/>
    </location>
</feature>
<dbReference type="PROSITE" id="PS00107">
    <property type="entry name" value="PROTEIN_KINASE_ATP"/>
    <property type="match status" value="1"/>
</dbReference>
<dbReference type="PANTHER" id="PTHR24345:SF91">
    <property type="entry name" value="SERINE_THREONINE-PROTEIN KINASE PLK4"/>
    <property type="match status" value="1"/>
</dbReference>
<gene>
    <name evidence="8" type="ordered locus">EROM_020470</name>
</gene>
<keyword evidence="4" id="KW-0418">Kinase</keyword>
<dbReference type="GO" id="GO:0005634">
    <property type="term" value="C:nucleus"/>
    <property type="evidence" value="ECO:0007669"/>
    <property type="project" value="TreeGrafter"/>
</dbReference>
<keyword evidence="2" id="KW-0808">Transferase</keyword>
<dbReference type="SUPFAM" id="SSF56112">
    <property type="entry name" value="Protein kinase-like (PK-like)"/>
    <property type="match status" value="1"/>
</dbReference>
<dbReference type="OrthoDB" id="4062651at2759"/>
<evidence type="ECO:0000313" key="8">
    <source>
        <dbReference type="EMBL" id="AFN82522.1"/>
    </source>
</evidence>
<evidence type="ECO:0000256" key="6">
    <source>
        <dbReference type="PROSITE-ProRule" id="PRU10141"/>
    </source>
</evidence>
<dbReference type="VEuPathDB" id="MicrosporidiaDB:EROM_020470"/>
<accession>I7AQD2</accession>
<dbReference type="GO" id="GO:0004674">
    <property type="term" value="F:protein serine/threonine kinase activity"/>
    <property type="evidence" value="ECO:0007669"/>
    <property type="project" value="UniProtKB-KW"/>
</dbReference>
<dbReference type="Gene3D" id="1.10.510.10">
    <property type="entry name" value="Transferase(Phosphotransferase) domain 1"/>
    <property type="match status" value="1"/>
</dbReference>
<dbReference type="InterPro" id="IPR011009">
    <property type="entry name" value="Kinase-like_dom_sf"/>
</dbReference>
<dbReference type="SMART" id="SM00220">
    <property type="entry name" value="S_TKc"/>
    <property type="match status" value="1"/>
</dbReference>
<evidence type="ECO:0000256" key="2">
    <source>
        <dbReference type="ARBA" id="ARBA00022679"/>
    </source>
</evidence>
<keyword evidence="9" id="KW-1185">Reference proteome</keyword>
<dbReference type="KEGG" id="ero:EROM_020470"/>
<evidence type="ECO:0000256" key="4">
    <source>
        <dbReference type="ARBA" id="ARBA00022777"/>
    </source>
</evidence>
<keyword evidence="1" id="KW-0723">Serine/threonine-protein kinase</keyword>
<dbReference type="EMBL" id="CP003519">
    <property type="protein sequence ID" value="AFN82522.1"/>
    <property type="molecule type" value="Genomic_DNA"/>
</dbReference>
<dbReference type="AlphaFoldDB" id="I7AQD2"/>
<dbReference type="GeneID" id="20520807"/>
<sequence length="514" mass="58790">MKKYKLRRVIGEGASSTVYGGISETGEEVAVKVAPRRGKAAGMAYREIRMLDCVRHENIVKVIDRFESENHVCIVEELCDLNLVSFLNEYEIDENVALKILRMILCGLRHIHSIGIIHRDLKLGNILLKENTVKICDFGLSCYVEENSHEFCGTMDYLAPEVIDGKEYTQNIDIWSAGIIFYVLLTKKKFYESLDSLKCSEELRDLLEKLLERDETKRISASEALMHRSFSRFIPKCEDFRCLPSFEKSTRYGTIKKVKDSIELGNARIVAKRNEGRDGIRKHSETRCQCGEIFVYSVFIGSLEVEPAFITNGDLKTLSLLTAHIRMIKDRTPKIIIESDGDKFYHMFSGGFVYTTGKLTLRTKGKGYEMSSEGREKMYSEGIPGFLCEVITGLRARCEAIDKGVCWFSRDSPILVDCSSHQQFSMSCVSQVSEMSIRARTFYDYIENIGWCIRDGLNLLFLMNDGERFEVLCEDLVVRYKGNVFLIDNRLPMKLKHGLKSISPFLRSIRDGFT</sequence>
<dbReference type="Proteomes" id="UP000010094">
    <property type="component" value="Chromosome II"/>
</dbReference>
<dbReference type="InterPro" id="IPR000719">
    <property type="entry name" value="Prot_kinase_dom"/>
</dbReference>
<dbReference type="HOGENOM" id="CLU_531021_0_0_1"/>
<evidence type="ECO:0000256" key="5">
    <source>
        <dbReference type="ARBA" id="ARBA00022840"/>
    </source>
</evidence>
<dbReference type="InterPro" id="IPR017441">
    <property type="entry name" value="Protein_kinase_ATP_BS"/>
</dbReference>
<feature type="binding site" evidence="6">
    <location>
        <position position="32"/>
    </location>
    <ligand>
        <name>ATP</name>
        <dbReference type="ChEBI" id="CHEBI:30616"/>
    </ligand>
</feature>
<evidence type="ECO:0000256" key="3">
    <source>
        <dbReference type="ARBA" id="ARBA00022741"/>
    </source>
</evidence>
<proteinExistence type="predicted"/>
<protein>
    <submittedName>
        <fullName evidence="8">Spk1-like Ser/Thr protein kinase</fullName>
    </submittedName>
</protein>
<keyword evidence="3 6" id="KW-0547">Nucleotide-binding</keyword>
<dbReference type="RefSeq" id="XP_009264019.1">
    <property type="nucleotide sequence ID" value="XM_009265744.1"/>
</dbReference>
<evidence type="ECO:0000313" key="9">
    <source>
        <dbReference type="Proteomes" id="UP000010094"/>
    </source>
</evidence>
<keyword evidence="5 6" id="KW-0067">ATP-binding</keyword>
<dbReference type="PROSITE" id="PS00108">
    <property type="entry name" value="PROTEIN_KINASE_ST"/>
    <property type="match status" value="1"/>
</dbReference>